<dbReference type="Gene3D" id="3.30.160.250">
    <property type="match status" value="1"/>
</dbReference>
<comment type="caution">
    <text evidence="1">The sequence shown here is derived from an EMBL/GenBank/DDBJ whole genome shotgun (WGS) entry which is preliminary data.</text>
</comment>
<reference evidence="1 2" key="1">
    <citation type="submission" date="2011-09" db="EMBL/GenBank/DDBJ databases">
        <title>The Genome Sequence of Bacillus smithii 7_3_47FAA.</title>
        <authorList>
            <consortium name="The Broad Institute Genome Sequencing Platform"/>
            <person name="Earl A."/>
            <person name="Ward D."/>
            <person name="Feldgarden M."/>
            <person name="Gevers D."/>
            <person name="Daigneault M."/>
            <person name="Strauss J."/>
            <person name="Allen-Vercoe E."/>
            <person name="Young S.K."/>
            <person name="Zeng Q."/>
            <person name="Gargeya S."/>
            <person name="Fitzgerald M."/>
            <person name="Haas B."/>
            <person name="Abouelleil A."/>
            <person name="Alvarado L."/>
            <person name="Arachchi H.M."/>
            <person name="Berlin A."/>
            <person name="Brown A."/>
            <person name="Chapman S.B."/>
            <person name="Chen Z."/>
            <person name="Dunbar C."/>
            <person name="Freedman E."/>
            <person name="Gearin G."/>
            <person name="Goldberg J."/>
            <person name="Griggs A."/>
            <person name="Gujja S."/>
            <person name="Heiman D."/>
            <person name="Howarth C."/>
            <person name="Larson L."/>
            <person name="Lui A."/>
            <person name="MacDonald P.J.P."/>
            <person name="Montmayeur A."/>
            <person name="Murphy C."/>
            <person name="Neiman D."/>
            <person name="Pearson M."/>
            <person name="Priest M."/>
            <person name="Roberts A."/>
            <person name="Saif S."/>
            <person name="Shea T."/>
            <person name="Shenoy N."/>
            <person name="Sisk P."/>
            <person name="Stolte C."/>
            <person name="Sykes S."/>
            <person name="Wortman J."/>
            <person name="Nusbaum C."/>
            <person name="Birren B."/>
        </authorList>
    </citation>
    <scope>NUCLEOTIDE SEQUENCE [LARGE SCALE GENOMIC DNA]</scope>
    <source>
        <strain evidence="1 2">7_3_47FAA</strain>
    </source>
</reference>
<dbReference type="HOGENOM" id="CLU_3149671_0_0_9"/>
<keyword evidence="2" id="KW-1185">Reference proteome</keyword>
<organism evidence="1 2">
    <name type="scientific">Bacillus smithii 7_3_47FAA</name>
    <dbReference type="NCBI Taxonomy" id="665952"/>
    <lineage>
        <taxon>Bacteria</taxon>
        <taxon>Bacillati</taxon>
        <taxon>Bacillota</taxon>
        <taxon>Bacilli</taxon>
        <taxon>Bacillales</taxon>
        <taxon>Bacillaceae</taxon>
        <taxon>Bacillus</taxon>
    </lineage>
</organism>
<dbReference type="PATRIC" id="fig|665952.3.peg.742"/>
<evidence type="ECO:0000313" key="2">
    <source>
        <dbReference type="Proteomes" id="UP000011747"/>
    </source>
</evidence>
<dbReference type="Proteomes" id="UP000011747">
    <property type="component" value="Unassembled WGS sequence"/>
</dbReference>
<dbReference type="AlphaFoldDB" id="G9QIF9"/>
<proteinExistence type="predicted"/>
<protein>
    <submittedName>
        <fullName evidence="1">Uncharacterized protein</fullName>
    </submittedName>
</protein>
<gene>
    <name evidence="1" type="ORF">HMPREF1015_02250</name>
</gene>
<evidence type="ECO:0000313" key="1">
    <source>
        <dbReference type="EMBL" id="EHL79065.1"/>
    </source>
</evidence>
<dbReference type="RefSeq" id="WP_003353024.1">
    <property type="nucleotide sequence ID" value="NZ_JH414743.1"/>
</dbReference>
<sequence length="48" mass="5114">MAQDALGSLLSVLEDEGGDIPVPSKAEDIELPDEASLVLVEVDTNDFR</sequence>
<name>G9QIF9_9BACI</name>
<dbReference type="EMBL" id="ACWF01000035">
    <property type="protein sequence ID" value="EHL79065.1"/>
    <property type="molecule type" value="Genomic_DNA"/>
</dbReference>
<accession>G9QIF9</accession>